<comment type="caution">
    <text evidence="6">The sequence shown here is derived from an EMBL/GenBank/DDBJ whole genome shotgun (WGS) entry which is preliminary data.</text>
</comment>
<keyword evidence="4" id="KW-0804">Transcription</keyword>
<dbReference type="GO" id="GO:0000976">
    <property type="term" value="F:transcription cis-regulatory region binding"/>
    <property type="evidence" value="ECO:0007669"/>
    <property type="project" value="TreeGrafter"/>
</dbReference>
<dbReference type="Pfam" id="PF00126">
    <property type="entry name" value="HTH_1"/>
    <property type="match status" value="1"/>
</dbReference>
<evidence type="ECO:0000313" key="7">
    <source>
        <dbReference type="Proteomes" id="UP000823883"/>
    </source>
</evidence>
<name>A0A9D2PEL3_9FIRM</name>
<evidence type="ECO:0000256" key="2">
    <source>
        <dbReference type="ARBA" id="ARBA00023015"/>
    </source>
</evidence>
<gene>
    <name evidence="6" type="ORF">IAA04_07240</name>
</gene>
<evidence type="ECO:0000256" key="3">
    <source>
        <dbReference type="ARBA" id="ARBA00023125"/>
    </source>
</evidence>
<sequence>MQTKQLHYIIEIARQQSLSGAAKVLGISQPALSQFIAAEEKSLGVSLFFSYRNRLYPTPAGTICIKAAAEMIRIKEQTYRKIRSCRADSRKRVRIGVSDFAAERMAAKAVPAVFGRYPDASVVPVVGTDSWLADQLQQGNLDMAVLGTVSPSISDGSFYQFAKREVHILIPREFKMSDPLRESRQGYSIISLEELKNFPFIAPETGTPERKIAEELFSEAGFHPNVIYIAADPYAALELAETGFGVSMLPEPLADQADREKVRIFSLPQHPSVFYGVLLGEEKRLDDVEELLICCILREAAREEGVSLLYNEASRKLMEQYAGEEELWTQNRLNI</sequence>
<dbReference type="SUPFAM" id="SSF46785">
    <property type="entry name" value="Winged helix' DNA-binding domain"/>
    <property type="match status" value="1"/>
</dbReference>
<dbReference type="InterPro" id="IPR036388">
    <property type="entry name" value="WH-like_DNA-bd_sf"/>
</dbReference>
<organism evidence="6 7">
    <name type="scientific">Candidatus Lachnoclostridium pullistercoris</name>
    <dbReference type="NCBI Taxonomy" id="2838632"/>
    <lineage>
        <taxon>Bacteria</taxon>
        <taxon>Bacillati</taxon>
        <taxon>Bacillota</taxon>
        <taxon>Clostridia</taxon>
        <taxon>Lachnospirales</taxon>
        <taxon>Lachnospiraceae</taxon>
    </lineage>
</organism>
<evidence type="ECO:0000256" key="1">
    <source>
        <dbReference type="ARBA" id="ARBA00009437"/>
    </source>
</evidence>
<accession>A0A9D2PEL3</accession>
<evidence type="ECO:0000313" key="6">
    <source>
        <dbReference type="EMBL" id="HJC47829.1"/>
    </source>
</evidence>
<comment type="similarity">
    <text evidence="1">Belongs to the LysR transcriptional regulatory family.</text>
</comment>
<dbReference type="SUPFAM" id="SSF53850">
    <property type="entry name" value="Periplasmic binding protein-like II"/>
    <property type="match status" value="1"/>
</dbReference>
<dbReference type="GO" id="GO:0003700">
    <property type="term" value="F:DNA-binding transcription factor activity"/>
    <property type="evidence" value="ECO:0007669"/>
    <property type="project" value="InterPro"/>
</dbReference>
<dbReference type="CDD" id="cd05466">
    <property type="entry name" value="PBP2_LTTR_substrate"/>
    <property type="match status" value="1"/>
</dbReference>
<dbReference type="EMBL" id="DWWL01000046">
    <property type="protein sequence ID" value="HJC47829.1"/>
    <property type="molecule type" value="Genomic_DNA"/>
</dbReference>
<dbReference type="InterPro" id="IPR000847">
    <property type="entry name" value="LysR_HTH_N"/>
</dbReference>
<evidence type="ECO:0000256" key="4">
    <source>
        <dbReference type="ARBA" id="ARBA00023163"/>
    </source>
</evidence>
<dbReference type="PROSITE" id="PS50931">
    <property type="entry name" value="HTH_LYSR"/>
    <property type="match status" value="1"/>
</dbReference>
<protein>
    <submittedName>
        <fullName evidence="6">LysR family transcriptional regulator</fullName>
    </submittedName>
</protein>
<dbReference type="Pfam" id="PF03466">
    <property type="entry name" value="LysR_substrate"/>
    <property type="match status" value="1"/>
</dbReference>
<dbReference type="Gene3D" id="1.10.10.10">
    <property type="entry name" value="Winged helix-like DNA-binding domain superfamily/Winged helix DNA-binding domain"/>
    <property type="match status" value="1"/>
</dbReference>
<dbReference type="InterPro" id="IPR005119">
    <property type="entry name" value="LysR_subst-bd"/>
</dbReference>
<reference evidence="6" key="1">
    <citation type="journal article" date="2021" name="PeerJ">
        <title>Extensive microbial diversity within the chicken gut microbiome revealed by metagenomics and culture.</title>
        <authorList>
            <person name="Gilroy R."/>
            <person name="Ravi A."/>
            <person name="Getino M."/>
            <person name="Pursley I."/>
            <person name="Horton D.L."/>
            <person name="Alikhan N.F."/>
            <person name="Baker D."/>
            <person name="Gharbi K."/>
            <person name="Hall N."/>
            <person name="Watson M."/>
            <person name="Adriaenssens E.M."/>
            <person name="Foster-Nyarko E."/>
            <person name="Jarju S."/>
            <person name="Secka A."/>
            <person name="Antonio M."/>
            <person name="Oren A."/>
            <person name="Chaudhuri R.R."/>
            <person name="La Ragione R."/>
            <person name="Hildebrand F."/>
            <person name="Pallen M.J."/>
        </authorList>
    </citation>
    <scope>NUCLEOTIDE SEQUENCE</scope>
    <source>
        <strain evidence="6">CHK183-5548</strain>
    </source>
</reference>
<dbReference type="AlphaFoldDB" id="A0A9D2PEL3"/>
<keyword evidence="3" id="KW-0238">DNA-binding</keyword>
<proteinExistence type="inferred from homology"/>
<keyword evidence="2" id="KW-0805">Transcription regulation</keyword>
<reference evidence="6" key="2">
    <citation type="submission" date="2021-04" db="EMBL/GenBank/DDBJ databases">
        <authorList>
            <person name="Gilroy R."/>
        </authorList>
    </citation>
    <scope>NUCLEOTIDE SEQUENCE</scope>
    <source>
        <strain evidence="6">CHK183-5548</strain>
    </source>
</reference>
<dbReference type="PANTHER" id="PTHR30126">
    <property type="entry name" value="HTH-TYPE TRANSCRIPTIONAL REGULATOR"/>
    <property type="match status" value="1"/>
</dbReference>
<dbReference type="InterPro" id="IPR036390">
    <property type="entry name" value="WH_DNA-bd_sf"/>
</dbReference>
<dbReference type="Gene3D" id="3.40.190.290">
    <property type="match status" value="1"/>
</dbReference>
<dbReference type="PANTHER" id="PTHR30126:SF40">
    <property type="entry name" value="HTH-TYPE TRANSCRIPTIONAL REGULATOR GLTR"/>
    <property type="match status" value="1"/>
</dbReference>
<dbReference type="Proteomes" id="UP000823883">
    <property type="component" value="Unassembled WGS sequence"/>
</dbReference>
<evidence type="ECO:0000259" key="5">
    <source>
        <dbReference type="PROSITE" id="PS50931"/>
    </source>
</evidence>
<feature type="domain" description="HTH lysR-type" evidence="5">
    <location>
        <begin position="1"/>
        <end position="58"/>
    </location>
</feature>